<dbReference type="EMBL" id="JACRTL010000001">
    <property type="protein sequence ID" value="MBC8609555.1"/>
    <property type="molecule type" value="Genomic_DNA"/>
</dbReference>
<organism evidence="3 4">
    <name type="scientific">Massiliimalia timonensis</name>
    <dbReference type="NCBI Taxonomy" id="1987501"/>
    <lineage>
        <taxon>Bacteria</taxon>
        <taxon>Bacillati</taxon>
        <taxon>Bacillota</taxon>
        <taxon>Clostridia</taxon>
        <taxon>Eubacteriales</taxon>
        <taxon>Oscillospiraceae</taxon>
        <taxon>Massiliimalia</taxon>
    </lineage>
</organism>
<evidence type="ECO:0000313" key="4">
    <source>
        <dbReference type="Proteomes" id="UP000632659"/>
    </source>
</evidence>
<dbReference type="AlphaFoldDB" id="A0A8J6P5P6"/>
<dbReference type="SUPFAM" id="SSF48452">
    <property type="entry name" value="TPR-like"/>
    <property type="match status" value="1"/>
</dbReference>
<dbReference type="PROSITE" id="PS50005">
    <property type="entry name" value="TPR"/>
    <property type="match status" value="1"/>
</dbReference>
<sequence>MNKKILFRRLLFSLIIVLCAVVMVMGVFEGRDFSFYLKTLLPTAAGILGLASTFYTSLDKQKTDQMKHDFQEAASNHFDGCPKAKKLFYKGYRAWYGDHYDAAYHYLKKAVKAAEAGRAKARVLFLIGRIAVEEKKTGRAIEYLKYALEEAPSYDMAWSNLATIYFDSGQPGEAVKCCENAIFYNPRKRFCLQ</sequence>
<evidence type="ECO:0000256" key="2">
    <source>
        <dbReference type="SAM" id="Phobius"/>
    </source>
</evidence>
<protein>
    <submittedName>
        <fullName evidence="3">Tetratricopeptide repeat protein</fullName>
    </submittedName>
</protein>
<dbReference type="Pfam" id="PF14559">
    <property type="entry name" value="TPR_19"/>
    <property type="match status" value="1"/>
</dbReference>
<gene>
    <name evidence="3" type="ORF">H8702_00260</name>
</gene>
<dbReference type="InterPro" id="IPR019734">
    <property type="entry name" value="TPR_rpt"/>
</dbReference>
<evidence type="ECO:0000256" key="1">
    <source>
        <dbReference type="PROSITE-ProRule" id="PRU00339"/>
    </source>
</evidence>
<keyword evidence="1" id="KW-0802">TPR repeat</keyword>
<proteinExistence type="predicted"/>
<keyword evidence="2" id="KW-1133">Transmembrane helix</keyword>
<keyword evidence="2" id="KW-0812">Transmembrane</keyword>
<dbReference type="Proteomes" id="UP000632659">
    <property type="component" value="Unassembled WGS sequence"/>
</dbReference>
<keyword evidence="2" id="KW-0472">Membrane</keyword>
<accession>A0A8J6P5P6</accession>
<keyword evidence="4" id="KW-1185">Reference proteome</keyword>
<dbReference type="Gene3D" id="1.25.40.10">
    <property type="entry name" value="Tetratricopeptide repeat domain"/>
    <property type="match status" value="1"/>
</dbReference>
<comment type="caution">
    <text evidence="3">The sequence shown here is derived from an EMBL/GenBank/DDBJ whole genome shotgun (WGS) entry which is preliminary data.</text>
</comment>
<dbReference type="SMART" id="SM00028">
    <property type="entry name" value="TPR"/>
    <property type="match status" value="2"/>
</dbReference>
<feature type="transmembrane region" description="Helical" evidence="2">
    <location>
        <begin position="7"/>
        <end position="28"/>
    </location>
</feature>
<reference evidence="3" key="1">
    <citation type="submission" date="2020-08" db="EMBL/GenBank/DDBJ databases">
        <title>Genome public.</title>
        <authorList>
            <person name="Liu C."/>
            <person name="Sun Q."/>
        </authorList>
    </citation>
    <scope>NUCLEOTIDE SEQUENCE</scope>
    <source>
        <strain evidence="3">NSJ-15</strain>
    </source>
</reference>
<dbReference type="RefSeq" id="WP_187536106.1">
    <property type="nucleotide sequence ID" value="NZ_JACRTL010000001.1"/>
</dbReference>
<feature type="repeat" description="TPR" evidence="1">
    <location>
        <begin position="121"/>
        <end position="154"/>
    </location>
</feature>
<feature type="transmembrane region" description="Helical" evidence="2">
    <location>
        <begin position="40"/>
        <end position="58"/>
    </location>
</feature>
<dbReference type="InterPro" id="IPR011990">
    <property type="entry name" value="TPR-like_helical_dom_sf"/>
</dbReference>
<evidence type="ECO:0000313" key="3">
    <source>
        <dbReference type="EMBL" id="MBC8609555.1"/>
    </source>
</evidence>
<name>A0A8J6P5P6_9FIRM</name>